<evidence type="ECO:0000259" key="6">
    <source>
        <dbReference type="PROSITE" id="PS51296"/>
    </source>
</evidence>
<dbReference type="GO" id="GO:0046872">
    <property type="term" value="F:metal ion binding"/>
    <property type="evidence" value="ECO:0007669"/>
    <property type="project" value="UniProtKB-KW"/>
</dbReference>
<dbReference type="InterPro" id="IPR017941">
    <property type="entry name" value="Rieske_2Fe-2S"/>
</dbReference>
<dbReference type="InterPro" id="IPR036922">
    <property type="entry name" value="Rieske_2Fe-2S_sf"/>
</dbReference>
<dbReference type="PANTHER" id="PTHR21266">
    <property type="entry name" value="IRON-SULFUR DOMAIN CONTAINING PROTEIN"/>
    <property type="match status" value="1"/>
</dbReference>
<keyword evidence="2" id="KW-0479">Metal-binding</keyword>
<dbReference type="EMBL" id="MVHG01000024">
    <property type="protein sequence ID" value="ORA15172.1"/>
    <property type="molecule type" value="Genomic_DNA"/>
</dbReference>
<dbReference type="SUPFAM" id="SSF50022">
    <property type="entry name" value="ISP domain"/>
    <property type="match status" value="1"/>
</dbReference>
<dbReference type="Gene3D" id="3.90.380.10">
    <property type="entry name" value="Naphthalene 1,2-dioxygenase Alpha Subunit, Chain A, domain 1"/>
    <property type="match status" value="1"/>
</dbReference>
<sequence length="343" mass="38769">MVRNSWYVIGFRHEFDRTLKQRWILGEPLCFYESREGELIVLDDRCAHRRFPLSASTLLDDDSIRCKYHGFTFNSEGRCTLMPGGGQPRGVGVRKYPAVHRGPFVWIWTGDNPEDADEDLVAWPELEGGAIVSGYYHNDGNYSLVLENLLDLTHLQFLHGVGGEGFTNAKLELLKPSDFPAQFKDTAVGFYKEWDDVMGMFAGNGGDDPEVPIRRRTEARVLTPGYACGIEFYDPLDAGTETKLRKVIVPHAITPANGHETHQWWAYWQNTPIISGEEAWANTMSTIFLDDEFAVGKIQQYAETDDRSGVREHSCAGDVAALRIRRTLHRLAATERKAKAERS</sequence>
<evidence type="ECO:0000256" key="1">
    <source>
        <dbReference type="ARBA" id="ARBA00022714"/>
    </source>
</evidence>
<protein>
    <recommendedName>
        <fullName evidence="6">Rieske domain-containing protein</fullName>
    </recommendedName>
</protein>
<evidence type="ECO:0000256" key="2">
    <source>
        <dbReference type="ARBA" id="ARBA00022723"/>
    </source>
</evidence>
<dbReference type="SUPFAM" id="SSF55961">
    <property type="entry name" value="Bet v1-like"/>
    <property type="match status" value="1"/>
</dbReference>
<dbReference type="Pfam" id="PF19112">
    <property type="entry name" value="VanA_C"/>
    <property type="match status" value="1"/>
</dbReference>
<evidence type="ECO:0000313" key="7">
    <source>
        <dbReference type="EMBL" id="ORA15172.1"/>
    </source>
</evidence>
<dbReference type="Pfam" id="PF00355">
    <property type="entry name" value="Rieske"/>
    <property type="match status" value="1"/>
</dbReference>
<dbReference type="Proteomes" id="UP000192707">
    <property type="component" value="Unassembled WGS sequence"/>
</dbReference>
<comment type="caution">
    <text evidence="7">The sequence shown here is derived from an EMBL/GenBank/DDBJ whole genome shotgun (WGS) entry which is preliminary data.</text>
</comment>
<keyword evidence="8" id="KW-1185">Reference proteome</keyword>
<accession>A0A1W9ZHK8</accession>
<evidence type="ECO:0000256" key="5">
    <source>
        <dbReference type="ARBA" id="ARBA00023014"/>
    </source>
</evidence>
<evidence type="ECO:0000313" key="8">
    <source>
        <dbReference type="Proteomes" id="UP000192707"/>
    </source>
</evidence>
<dbReference type="PANTHER" id="PTHR21266:SF60">
    <property type="entry name" value="3-KETOSTEROID-9-ALPHA-MONOOXYGENASE, OXYGENASE COMPONENT"/>
    <property type="match status" value="1"/>
</dbReference>
<proteinExistence type="predicted"/>
<reference evidence="7 8" key="1">
    <citation type="submission" date="2016-12" db="EMBL/GenBank/DDBJ databases">
        <title>The new phylogeny of genus Mycobacterium.</title>
        <authorList>
            <person name="Tortoli E."/>
            <person name="Trovato A."/>
            <person name="Cirillo D.M."/>
        </authorList>
    </citation>
    <scope>NUCLEOTIDE SEQUENCE [LARGE SCALE GENOMIC DNA]</scope>
    <source>
        <strain evidence="7 8">DSM 45069</strain>
    </source>
</reference>
<organism evidence="7 8">
    <name type="scientific">Mycobacterium arosiense ATCC BAA-1401 = DSM 45069</name>
    <dbReference type="NCBI Taxonomy" id="1265311"/>
    <lineage>
        <taxon>Bacteria</taxon>
        <taxon>Bacillati</taxon>
        <taxon>Actinomycetota</taxon>
        <taxon>Actinomycetes</taxon>
        <taxon>Mycobacteriales</taxon>
        <taxon>Mycobacteriaceae</taxon>
        <taxon>Mycobacterium</taxon>
        <taxon>Mycobacterium avium complex (MAC)</taxon>
    </lineage>
</organism>
<gene>
    <name evidence="7" type="ORF">BST14_12245</name>
</gene>
<keyword evidence="5" id="KW-0411">Iron-sulfur</keyword>
<evidence type="ECO:0000256" key="4">
    <source>
        <dbReference type="ARBA" id="ARBA00023004"/>
    </source>
</evidence>
<keyword evidence="1" id="KW-0001">2Fe-2S</keyword>
<evidence type="ECO:0000256" key="3">
    <source>
        <dbReference type="ARBA" id="ARBA00023002"/>
    </source>
</evidence>
<dbReference type="GO" id="GO:0051537">
    <property type="term" value="F:2 iron, 2 sulfur cluster binding"/>
    <property type="evidence" value="ECO:0007669"/>
    <property type="project" value="UniProtKB-KW"/>
</dbReference>
<dbReference type="GO" id="GO:0016705">
    <property type="term" value="F:oxidoreductase activity, acting on paired donors, with incorporation or reduction of molecular oxygen"/>
    <property type="evidence" value="ECO:0007669"/>
    <property type="project" value="UniProtKB-ARBA"/>
</dbReference>
<name>A0A1W9ZHK8_MYCAI</name>
<dbReference type="GO" id="GO:0004497">
    <property type="term" value="F:monooxygenase activity"/>
    <property type="evidence" value="ECO:0007669"/>
    <property type="project" value="UniProtKB-ARBA"/>
</dbReference>
<keyword evidence="3" id="KW-0560">Oxidoreductase</keyword>
<dbReference type="PROSITE" id="PS51296">
    <property type="entry name" value="RIESKE"/>
    <property type="match status" value="1"/>
</dbReference>
<keyword evidence="4" id="KW-0408">Iron</keyword>
<feature type="domain" description="Rieske" evidence="6">
    <location>
        <begin position="6"/>
        <end position="107"/>
    </location>
</feature>
<dbReference type="InterPro" id="IPR050584">
    <property type="entry name" value="Cholesterol_7-desaturase"/>
</dbReference>
<dbReference type="InterPro" id="IPR044043">
    <property type="entry name" value="VanA_C_cat"/>
</dbReference>
<dbReference type="Gene3D" id="2.102.10.10">
    <property type="entry name" value="Rieske [2Fe-2S] iron-sulphur domain"/>
    <property type="match status" value="1"/>
</dbReference>
<dbReference type="AlphaFoldDB" id="A0A1W9ZHK8"/>